<evidence type="ECO:0000256" key="1">
    <source>
        <dbReference type="ARBA" id="ARBA00008903"/>
    </source>
</evidence>
<dbReference type="STRING" id="97359.A0A550CPL5"/>
<dbReference type="InterPro" id="IPR036291">
    <property type="entry name" value="NAD(P)-bd_dom_sf"/>
</dbReference>
<name>A0A550CPL5_9AGAR</name>
<organism evidence="2 3">
    <name type="scientific">Schizophyllum amplum</name>
    <dbReference type="NCBI Taxonomy" id="97359"/>
    <lineage>
        <taxon>Eukaryota</taxon>
        <taxon>Fungi</taxon>
        <taxon>Dikarya</taxon>
        <taxon>Basidiomycota</taxon>
        <taxon>Agaricomycotina</taxon>
        <taxon>Agaricomycetes</taxon>
        <taxon>Agaricomycetidae</taxon>
        <taxon>Agaricales</taxon>
        <taxon>Schizophyllaceae</taxon>
        <taxon>Schizophyllum</taxon>
    </lineage>
</organism>
<keyword evidence="3" id="KW-1185">Reference proteome</keyword>
<dbReference type="Gene3D" id="3.30.1780.10">
    <property type="entry name" value="ornithine cyclodeaminase, domain 1"/>
    <property type="match status" value="1"/>
</dbReference>
<dbReference type="AlphaFoldDB" id="A0A550CPL5"/>
<dbReference type="Gene3D" id="3.40.50.720">
    <property type="entry name" value="NAD(P)-binding Rossmann-like Domain"/>
    <property type="match status" value="1"/>
</dbReference>
<dbReference type="PANTHER" id="PTHR13812:SF19">
    <property type="entry name" value="KETIMINE REDUCTASE MU-CRYSTALLIN"/>
    <property type="match status" value="1"/>
</dbReference>
<accession>A0A550CPL5</accession>
<dbReference type="OrthoDB" id="41492at2759"/>
<dbReference type="GO" id="GO:0005737">
    <property type="term" value="C:cytoplasm"/>
    <property type="evidence" value="ECO:0007669"/>
    <property type="project" value="TreeGrafter"/>
</dbReference>
<sequence>MSLLVLSASNVETATASMSPDELQLLMVNVFRTLSSGHAALSSAPLRTSISMSQHTALFMPARIATEALTGTTIKVVSVPSSPGDTRGLPGSTLVLNENTGAVQAMVNSRSLTALRNAAGSLLSTRVVGLVSPTSIVAFGSGKQIQAHLSLFLRTFPSLTRCAIVNRSANARLQKLVDGLQENFPTAQVAAHEFSMANPTEGDAAVEEAVRAASIVICATSSTSALFPSVWARAGAHVILIGSYKPHMKEVETDLVRRALAHALIVDSRDACAHEAGELLEAKVDMGAVAEIGELVEDDGVGGIRTLLPRPEGMENNGGVTMFKSVGVGLQDVAIACAALEKACAMGLGTMIDDYDE</sequence>
<dbReference type="InterPro" id="IPR023401">
    <property type="entry name" value="ODC_N"/>
</dbReference>
<comment type="caution">
    <text evidence="2">The sequence shown here is derived from an EMBL/GenBank/DDBJ whole genome shotgun (WGS) entry which is preliminary data.</text>
</comment>
<evidence type="ECO:0000313" key="3">
    <source>
        <dbReference type="Proteomes" id="UP000320762"/>
    </source>
</evidence>
<dbReference type="SUPFAM" id="SSF51735">
    <property type="entry name" value="NAD(P)-binding Rossmann-fold domains"/>
    <property type="match status" value="1"/>
</dbReference>
<proteinExistence type="inferred from homology"/>
<gene>
    <name evidence="2" type="ORF">BD626DRAFT_565827</name>
</gene>
<dbReference type="InterPro" id="IPR003462">
    <property type="entry name" value="ODC_Mu_crystall"/>
</dbReference>
<protein>
    <recommendedName>
        <fullName evidence="4">NAD(P)-binding protein</fullName>
    </recommendedName>
</protein>
<reference evidence="2 3" key="1">
    <citation type="journal article" date="2019" name="New Phytol.">
        <title>Comparative genomics reveals unique wood-decay strategies and fruiting body development in the Schizophyllaceae.</title>
        <authorList>
            <person name="Almasi E."/>
            <person name="Sahu N."/>
            <person name="Krizsan K."/>
            <person name="Balint B."/>
            <person name="Kovacs G.M."/>
            <person name="Kiss B."/>
            <person name="Cseklye J."/>
            <person name="Drula E."/>
            <person name="Henrissat B."/>
            <person name="Nagy I."/>
            <person name="Chovatia M."/>
            <person name="Adam C."/>
            <person name="LaButti K."/>
            <person name="Lipzen A."/>
            <person name="Riley R."/>
            <person name="Grigoriev I.V."/>
            <person name="Nagy L.G."/>
        </authorList>
    </citation>
    <scope>NUCLEOTIDE SEQUENCE [LARGE SCALE GENOMIC DNA]</scope>
    <source>
        <strain evidence="2 3">NL-1724</strain>
    </source>
</reference>
<evidence type="ECO:0000313" key="2">
    <source>
        <dbReference type="EMBL" id="TRM66735.1"/>
    </source>
</evidence>
<comment type="similarity">
    <text evidence="1">Belongs to the ornithine cyclodeaminase/mu-crystallin family.</text>
</comment>
<dbReference type="PIRSF" id="PIRSF001439">
    <property type="entry name" value="CryM"/>
    <property type="match status" value="1"/>
</dbReference>
<dbReference type="Pfam" id="PF02423">
    <property type="entry name" value="OCD_Mu_crystall"/>
    <property type="match status" value="1"/>
</dbReference>
<dbReference type="PANTHER" id="PTHR13812">
    <property type="entry name" value="KETIMINE REDUCTASE MU-CRYSTALLIN"/>
    <property type="match status" value="1"/>
</dbReference>
<dbReference type="Proteomes" id="UP000320762">
    <property type="component" value="Unassembled WGS sequence"/>
</dbReference>
<evidence type="ECO:0008006" key="4">
    <source>
        <dbReference type="Google" id="ProtNLM"/>
    </source>
</evidence>
<dbReference type="EMBL" id="VDMD01000003">
    <property type="protein sequence ID" value="TRM66735.1"/>
    <property type="molecule type" value="Genomic_DNA"/>
</dbReference>